<comment type="caution">
    <text evidence="2">The sequence shown here is derived from an EMBL/GenBank/DDBJ whole genome shotgun (WGS) entry which is preliminary data.</text>
</comment>
<evidence type="ECO:0000313" key="2">
    <source>
        <dbReference type="EMBL" id="KAH0625304.1"/>
    </source>
</evidence>
<name>A0ABQ7T6D7_PHRPL</name>
<evidence type="ECO:0000313" key="3">
    <source>
        <dbReference type="Proteomes" id="UP000826234"/>
    </source>
</evidence>
<dbReference type="Proteomes" id="UP000826234">
    <property type="component" value="Unassembled WGS sequence"/>
</dbReference>
<proteinExistence type="predicted"/>
<evidence type="ECO:0000256" key="1">
    <source>
        <dbReference type="SAM" id="MobiDB-lite"/>
    </source>
</evidence>
<protein>
    <submittedName>
        <fullName evidence="2">Uncharacterized protein</fullName>
    </submittedName>
</protein>
<accession>A0ABQ7T6D7</accession>
<feature type="region of interest" description="Disordered" evidence="1">
    <location>
        <begin position="1"/>
        <end position="33"/>
    </location>
</feature>
<feature type="compositionally biased region" description="Basic and acidic residues" evidence="1">
    <location>
        <begin position="1"/>
        <end position="11"/>
    </location>
</feature>
<keyword evidence="3" id="KW-1185">Reference proteome</keyword>
<sequence length="136" mass="15815">MEEAGGERQREAPNGLLANWGDFGEPGDEEDMKKIRQEMSRDKGELKQEMKDMSGKIKRYESRGDEQEQNFVEPTVTLWETAKIVVENEELGNRRQLRSQNQSNQYFFLLWQEDATVIVEASEAAQEMPAEEQKEE</sequence>
<gene>
    <name evidence="2" type="ORF">JD844_033809</name>
</gene>
<organism evidence="2 3">
    <name type="scientific">Phrynosoma platyrhinos</name>
    <name type="common">Desert horned lizard</name>
    <dbReference type="NCBI Taxonomy" id="52577"/>
    <lineage>
        <taxon>Eukaryota</taxon>
        <taxon>Metazoa</taxon>
        <taxon>Chordata</taxon>
        <taxon>Craniata</taxon>
        <taxon>Vertebrata</taxon>
        <taxon>Euteleostomi</taxon>
        <taxon>Lepidosauria</taxon>
        <taxon>Squamata</taxon>
        <taxon>Bifurcata</taxon>
        <taxon>Unidentata</taxon>
        <taxon>Episquamata</taxon>
        <taxon>Toxicofera</taxon>
        <taxon>Iguania</taxon>
        <taxon>Phrynosomatidae</taxon>
        <taxon>Phrynosomatinae</taxon>
        <taxon>Phrynosoma</taxon>
    </lineage>
</organism>
<dbReference type="EMBL" id="JAIPUX010001232">
    <property type="protein sequence ID" value="KAH0625304.1"/>
    <property type="molecule type" value="Genomic_DNA"/>
</dbReference>
<reference evidence="2 3" key="1">
    <citation type="journal article" date="2022" name="Gigascience">
        <title>A chromosome-level genome assembly and annotation of the desert horned lizard, Phrynosoma platyrhinos, provides insight into chromosomal rearrangements among reptiles.</title>
        <authorList>
            <person name="Koochekian N."/>
            <person name="Ascanio A."/>
            <person name="Farleigh K."/>
            <person name="Card D.C."/>
            <person name="Schield D.R."/>
            <person name="Castoe T.A."/>
            <person name="Jezkova T."/>
        </authorList>
    </citation>
    <scope>NUCLEOTIDE SEQUENCE [LARGE SCALE GENOMIC DNA]</scope>
    <source>
        <strain evidence="2">NK-2021</strain>
    </source>
</reference>